<reference evidence="1" key="1">
    <citation type="submission" date="2021-05" db="EMBL/GenBank/DDBJ databases">
        <authorList>
            <person name="Alioto T."/>
            <person name="Alioto T."/>
            <person name="Gomez Garrido J."/>
        </authorList>
    </citation>
    <scope>NUCLEOTIDE SEQUENCE</scope>
</reference>
<accession>A0A8D9AJV4</accession>
<name>A0A8D9AJV4_9HEMI</name>
<organism evidence="1">
    <name type="scientific">Cacopsylla melanoneura</name>
    <dbReference type="NCBI Taxonomy" id="428564"/>
    <lineage>
        <taxon>Eukaryota</taxon>
        <taxon>Metazoa</taxon>
        <taxon>Ecdysozoa</taxon>
        <taxon>Arthropoda</taxon>
        <taxon>Hexapoda</taxon>
        <taxon>Insecta</taxon>
        <taxon>Pterygota</taxon>
        <taxon>Neoptera</taxon>
        <taxon>Paraneoptera</taxon>
        <taxon>Hemiptera</taxon>
        <taxon>Sternorrhyncha</taxon>
        <taxon>Psylloidea</taxon>
        <taxon>Psyllidae</taxon>
        <taxon>Psyllinae</taxon>
        <taxon>Cacopsylla</taxon>
    </lineage>
</organism>
<dbReference type="EMBL" id="HBUF01574655">
    <property type="protein sequence ID" value="CAG6767854.1"/>
    <property type="molecule type" value="Transcribed_RNA"/>
</dbReference>
<dbReference type="AlphaFoldDB" id="A0A8D9AJV4"/>
<protein>
    <submittedName>
        <fullName evidence="1">Uncharacterized protein</fullName>
    </submittedName>
</protein>
<proteinExistence type="predicted"/>
<evidence type="ECO:0000313" key="1">
    <source>
        <dbReference type="EMBL" id="CAG6767853.1"/>
    </source>
</evidence>
<sequence>MILLDPPLLRCLFLRIILVVRSIDSLPILLRLLARVVNRHTTAVSFLLLPVVVHVSTNTRPASSPSLRVVSRPRGVSDPLSFLLRFLSTDTRRRLESRPASV</sequence>
<dbReference type="EMBL" id="HBUF01574654">
    <property type="protein sequence ID" value="CAG6767853.1"/>
    <property type="molecule type" value="Transcribed_RNA"/>
</dbReference>